<gene>
    <name evidence="4" type="ORF">ACFPM8_16030</name>
</gene>
<dbReference type="Pfam" id="PF13400">
    <property type="entry name" value="Tad"/>
    <property type="match status" value="1"/>
</dbReference>
<organism evidence="4 5">
    <name type="scientific">Paraherbaspirillum soli</name>
    <dbReference type="NCBI Taxonomy" id="631222"/>
    <lineage>
        <taxon>Bacteria</taxon>
        <taxon>Pseudomonadati</taxon>
        <taxon>Pseudomonadota</taxon>
        <taxon>Betaproteobacteria</taxon>
        <taxon>Burkholderiales</taxon>
        <taxon>Oxalobacteraceae</taxon>
        <taxon>Paraherbaspirillum</taxon>
    </lineage>
</organism>
<reference evidence="5" key="1">
    <citation type="journal article" date="2019" name="Int. J. Syst. Evol. Microbiol.">
        <title>The Global Catalogue of Microorganisms (GCM) 10K type strain sequencing project: providing services to taxonomists for standard genome sequencing and annotation.</title>
        <authorList>
            <consortium name="The Broad Institute Genomics Platform"/>
            <consortium name="The Broad Institute Genome Sequencing Center for Infectious Disease"/>
            <person name="Wu L."/>
            <person name="Ma J."/>
        </authorList>
    </citation>
    <scope>NUCLEOTIDE SEQUENCE [LARGE SCALE GENOMIC DNA]</scope>
    <source>
        <strain evidence="5">JCM 17066</strain>
    </source>
</reference>
<comment type="caution">
    <text evidence="4">The sequence shown here is derived from an EMBL/GenBank/DDBJ whole genome shotgun (WGS) entry which is preliminary data.</text>
</comment>
<sequence length="481" mass="52938">MPRASFRRSWPAFKGRRYQQGQALIYGIFVLVGGLAALFFLFNTGQLSREKTKLVNTSDAVAYSAGVMHARALNYLAYTNRAMVANEVTIAQMVSLSSWAQYTKTHAESTAQLGCETQYSEPVAKTMTMYIPVCYALFYANLYGTVDMVSEAVQAAAQAMVIASDAAKAVLQGSQLAMLATLPIARRDVMQQVADANYLNDGTVEVDPLPLLDTFFVFDGKPVMQRYGGDQRERFAQVTKTSANLDSFIPVRHWRSNALIPTCFDPMPHFDYVNRAGGTELIGYDEWRALDTASIYRYRPKGRGPFKRCRTDENALGYGRQNAADDSASGGGGTVTSGRENSQAASRASSNNWNYTGLPSYFDLSDKALAYTPENTDKNKQEPKVRFAIRLRRQSDQTATSEGRSQVGPSARLNNYQGAPAKGYYASVSASEVFFSRPVARADGKTELGSLFNPYWQVHLIEVPDEVKAAAQLLQGSVLPP</sequence>
<feature type="region of interest" description="Disordered" evidence="1">
    <location>
        <begin position="391"/>
        <end position="414"/>
    </location>
</feature>
<name>A0ABW0MB60_9BURK</name>
<evidence type="ECO:0000256" key="2">
    <source>
        <dbReference type="SAM" id="Phobius"/>
    </source>
</evidence>
<feature type="transmembrane region" description="Helical" evidence="2">
    <location>
        <begin position="23"/>
        <end position="42"/>
    </location>
</feature>
<evidence type="ECO:0000313" key="4">
    <source>
        <dbReference type="EMBL" id="MFC5475470.1"/>
    </source>
</evidence>
<accession>A0ABW0MB60</accession>
<keyword evidence="2" id="KW-0812">Transmembrane</keyword>
<feature type="compositionally biased region" description="Low complexity" evidence="1">
    <location>
        <begin position="336"/>
        <end position="350"/>
    </location>
</feature>
<feature type="region of interest" description="Disordered" evidence="1">
    <location>
        <begin position="317"/>
        <end position="350"/>
    </location>
</feature>
<feature type="compositionally biased region" description="Polar residues" evidence="1">
    <location>
        <begin position="396"/>
        <end position="414"/>
    </location>
</feature>
<dbReference type="RefSeq" id="WP_378998795.1">
    <property type="nucleotide sequence ID" value="NZ_JBHSMT010000027.1"/>
</dbReference>
<keyword evidence="2" id="KW-0472">Membrane</keyword>
<dbReference type="InterPro" id="IPR028087">
    <property type="entry name" value="Tad_N"/>
</dbReference>
<keyword evidence="2" id="KW-1133">Transmembrane helix</keyword>
<feature type="domain" description="Putative Flp pilus-assembly TadG-like N-terminal" evidence="3">
    <location>
        <begin position="21"/>
        <end position="66"/>
    </location>
</feature>
<protein>
    <submittedName>
        <fullName evidence="4">Pilus assembly protein TadG-related protein</fullName>
    </submittedName>
</protein>
<proteinExistence type="predicted"/>
<keyword evidence="5" id="KW-1185">Reference proteome</keyword>
<dbReference type="EMBL" id="JBHSMT010000027">
    <property type="protein sequence ID" value="MFC5475470.1"/>
    <property type="molecule type" value="Genomic_DNA"/>
</dbReference>
<evidence type="ECO:0000259" key="3">
    <source>
        <dbReference type="Pfam" id="PF13400"/>
    </source>
</evidence>
<evidence type="ECO:0000256" key="1">
    <source>
        <dbReference type="SAM" id="MobiDB-lite"/>
    </source>
</evidence>
<evidence type="ECO:0000313" key="5">
    <source>
        <dbReference type="Proteomes" id="UP001596045"/>
    </source>
</evidence>
<dbReference type="Proteomes" id="UP001596045">
    <property type="component" value="Unassembled WGS sequence"/>
</dbReference>